<protein>
    <submittedName>
        <fullName evidence="1">Uncharacterized protein</fullName>
    </submittedName>
</protein>
<evidence type="ECO:0000313" key="2">
    <source>
        <dbReference type="Proteomes" id="UP001220324"/>
    </source>
</evidence>
<keyword evidence="2" id="KW-1185">Reference proteome</keyword>
<proteinExistence type="predicted"/>
<comment type="caution">
    <text evidence="1">The sequence shown here is derived from an EMBL/GenBank/DDBJ whole genome shotgun (WGS) entry which is preliminary data.</text>
</comment>
<dbReference type="EMBL" id="JAQIZZ010000007">
    <property type="protein sequence ID" value="KAJ5533563.1"/>
    <property type="molecule type" value="Genomic_DNA"/>
</dbReference>
<dbReference type="Proteomes" id="UP001220324">
    <property type="component" value="Unassembled WGS sequence"/>
</dbReference>
<accession>A0AAD6CU31</accession>
<sequence length="69" mass="7552">MVVTVCPLILWDSDSSYTAPCNHKLSSYLPKISFPKKVSSAKYCQIFSKASHASPRVSVARITGKLHGI</sequence>
<gene>
    <name evidence="1" type="ORF">N7494_010115</name>
</gene>
<reference evidence="1 2" key="1">
    <citation type="journal article" date="2023" name="IMA Fungus">
        <title>Comparative genomic study of the Penicillium genus elucidates a diverse pangenome and 15 lateral gene transfer events.</title>
        <authorList>
            <person name="Petersen C."/>
            <person name="Sorensen T."/>
            <person name="Nielsen M.R."/>
            <person name="Sondergaard T.E."/>
            <person name="Sorensen J.L."/>
            <person name="Fitzpatrick D.A."/>
            <person name="Frisvad J.C."/>
            <person name="Nielsen K.L."/>
        </authorList>
    </citation>
    <scope>NUCLEOTIDE SEQUENCE [LARGE SCALE GENOMIC DNA]</scope>
    <source>
        <strain evidence="1 2">IBT 35679</strain>
    </source>
</reference>
<dbReference type="AlphaFoldDB" id="A0AAD6CU31"/>
<organism evidence="1 2">
    <name type="scientific">Penicillium frequentans</name>
    <dbReference type="NCBI Taxonomy" id="3151616"/>
    <lineage>
        <taxon>Eukaryota</taxon>
        <taxon>Fungi</taxon>
        <taxon>Dikarya</taxon>
        <taxon>Ascomycota</taxon>
        <taxon>Pezizomycotina</taxon>
        <taxon>Eurotiomycetes</taxon>
        <taxon>Eurotiomycetidae</taxon>
        <taxon>Eurotiales</taxon>
        <taxon>Aspergillaceae</taxon>
        <taxon>Penicillium</taxon>
    </lineage>
</organism>
<evidence type="ECO:0000313" key="1">
    <source>
        <dbReference type="EMBL" id="KAJ5533563.1"/>
    </source>
</evidence>
<name>A0AAD6CU31_9EURO</name>